<name>A0A7S6U3I4_9CYAN</name>
<organism evidence="1 2">
    <name type="scientific">Anabaenopsis elenkinii CCIBt3563</name>
    <dbReference type="NCBI Taxonomy" id="2779889"/>
    <lineage>
        <taxon>Bacteria</taxon>
        <taxon>Bacillati</taxon>
        <taxon>Cyanobacteriota</taxon>
        <taxon>Cyanophyceae</taxon>
        <taxon>Nostocales</taxon>
        <taxon>Nodulariaceae</taxon>
        <taxon>Anabaenopsis</taxon>
    </lineage>
</organism>
<dbReference type="RefSeq" id="WP_200988024.1">
    <property type="nucleotide sequence ID" value="NZ_CP063311.1"/>
</dbReference>
<dbReference type="Proteomes" id="UP000593846">
    <property type="component" value="Chromosome"/>
</dbReference>
<dbReference type="AlphaFoldDB" id="A0A7S6U3I4"/>
<gene>
    <name evidence="1" type="ORF">IM676_17255</name>
</gene>
<proteinExistence type="predicted"/>
<sequence length="514" mass="59196">MSIWILTTGNSDIMLKHDKNWSSLYSQIRYDLECTEFAPLPLDSNDKSAGYTLPARVLGLVYENQIDDYDSDLKFPLIDTYTQYLLEAKIKLEKIIVLLTDQKAIFQEDQIIYEKCPYWQDTYTLKPLLKWYLQKQFACEIEFLVLSPTNQNNKGVDNWNETLSLVKEQLYQLNYSLHKPVYISHQAGTPAISSAVQFISLGRFANVKFLISNEYFDDNYQKQSKAEAIESSNYWRGMQIEKAKQLIKSGFPGAALKLLDNIEGIDETAIGELKKIVDFFNLHSPLTDSSQDFTIPQATQRIVDTLELVGFFFKQKNYLQGITLLAAAQETFLKVAILSRVATINQTVNFNGSSHQVSKFLVWTGSGLFLDKSVKYPSVDIKVDILEKLKFPVTKFSLVTDYDFQITNKNSGMIAWLSNIDNNFPKWPLLVWYCRGSRNTDDDLRNQLMHNLRGVEDRELIAYLSAGKECQSTDVMKVYTDYVKQPFLTAINYFNLPYNREKLVKRLQEIADSL</sequence>
<keyword evidence="2" id="KW-1185">Reference proteome</keyword>
<dbReference type="EMBL" id="CP063311">
    <property type="protein sequence ID" value="QOV22396.1"/>
    <property type="molecule type" value="Genomic_DNA"/>
</dbReference>
<evidence type="ECO:0000313" key="1">
    <source>
        <dbReference type="EMBL" id="QOV22396.1"/>
    </source>
</evidence>
<dbReference type="KEGG" id="aee:IM676_17255"/>
<reference evidence="2" key="1">
    <citation type="submission" date="2020-10" db="EMBL/GenBank/DDBJ databases">
        <title>Genome-based taxonomic classification of the species Anabaenopsis elenkinii.</title>
        <authorList>
            <person name="Delbaje E."/>
            <person name="Andreote A.P.D."/>
            <person name="Pellegrinetti T.A."/>
            <person name="Cruz R.B."/>
            <person name="Branco L.H.Z."/>
            <person name="Fiore M.F."/>
        </authorList>
    </citation>
    <scope>NUCLEOTIDE SEQUENCE [LARGE SCALE GENOMIC DNA]</scope>
    <source>
        <strain evidence="2">CCIBt3563</strain>
    </source>
</reference>
<accession>A0A7S6U3I4</accession>
<protein>
    <submittedName>
        <fullName evidence="1">Uncharacterized protein</fullName>
    </submittedName>
</protein>
<evidence type="ECO:0000313" key="2">
    <source>
        <dbReference type="Proteomes" id="UP000593846"/>
    </source>
</evidence>